<feature type="domain" description="Thiolase C-terminal" evidence="7">
    <location>
        <begin position="260"/>
        <end position="380"/>
    </location>
</feature>
<feature type="active site" description="Proton acceptor" evidence="4">
    <location>
        <position position="368"/>
    </location>
</feature>
<dbReference type="InterPro" id="IPR020616">
    <property type="entry name" value="Thiolase_N"/>
</dbReference>
<comment type="similarity">
    <text evidence="1 5">Belongs to the thiolase-like superfamily. Thiolase family.</text>
</comment>
<evidence type="ECO:0000259" key="7">
    <source>
        <dbReference type="Pfam" id="PF02803"/>
    </source>
</evidence>
<evidence type="ECO:0000256" key="2">
    <source>
        <dbReference type="ARBA" id="ARBA00022679"/>
    </source>
</evidence>
<dbReference type="PANTHER" id="PTHR43365">
    <property type="entry name" value="BLR7806 PROTEIN"/>
    <property type="match status" value="1"/>
</dbReference>
<dbReference type="PIRSF" id="PIRSF000429">
    <property type="entry name" value="Ac-CoA_Ac_transf"/>
    <property type="match status" value="1"/>
</dbReference>
<dbReference type="GO" id="GO:0003988">
    <property type="term" value="F:acetyl-CoA C-acyltransferase activity"/>
    <property type="evidence" value="ECO:0007669"/>
    <property type="project" value="UniProtKB-EC"/>
</dbReference>
<evidence type="ECO:0000256" key="3">
    <source>
        <dbReference type="ARBA" id="ARBA00023315"/>
    </source>
</evidence>
<dbReference type="AlphaFoldDB" id="A0A5Q5BN54"/>
<dbReference type="KEGG" id="mmc:Mmcs_3741"/>
<name>A0A5Q5BN54_MYCSS</name>
<evidence type="ECO:0000256" key="1">
    <source>
        <dbReference type="ARBA" id="ARBA00010982"/>
    </source>
</evidence>
<feature type="active site" description="Acyl-thioester intermediate" evidence="4">
    <location>
        <position position="89"/>
    </location>
</feature>
<proteinExistence type="inferred from homology"/>
<dbReference type="NCBIfam" id="TIGR01930">
    <property type="entry name" value="AcCoA-C-Actrans"/>
    <property type="match status" value="1"/>
</dbReference>
<reference evidence="8" key="1">
    <citation type="submission" date="2006-06" db="EMBL/GenBank/DDBJ databases">
        <title>Complete sequence of chromosome of Mycobacterium sp. MCS.</title>
        <authorList>
            <consortium name="US DOE Joint Genome Institute"/>
            <person name="Copeland A."/>
            <person name="Lucas S."/>
            <person name="Lapidus A."/>
            <person name="Barry K."/>
            <person name="Detter J.C."/>
            <person name="Glavina del Rio T."/>
            <person name="Hammon N."/>
            <person name="Israni S."/>
            <person name="Dalin E."/>
            <person name="Tice H."/>
            <person name="Pitluck S."/>
            <person name="Martinez M."/>
            <person name="Schmutz J."/>
            <person name="Larimer F."/>
            <person name="Land M."/>
            <person name="Hauser L."/>
            <person name="Kyrpides N."/>
            <person name="Kim E."/>
            <person name="Miller C.D."/>
            <person name="Hughes J.E."/>
            <person name="Anderson A.J."/>
            <person name="Sims R.C."/>
            <person name="Richardson P."/>
        </authorList>
    </citation>
    <scope>NUCLEOTIDE SEQUENCE [LARGE SCALE GENOMIC DNA]</scope>
    <source>
        <strain evidence="8">MCS</strain>
    </source>
</reference>
<feature type="domain" description="Thiolase N-terminal" evidence="6">
    <location>
        <begin position="5"/>
        <end position="251"/>
    </location>
</feature>
<evidence type="ECO:0000256" key="4">
    <source>
        <dbReference type="PIRSR" id="PIRSR000429-1"/>
    </source>
</evidence>
<dbReference type="SUPFAM" id="SSF53901">
    <property type="entry name" value="Thiolase-like"/>
    <property type="match status" value="2"/>
</dbReference>
<protein>
    <submittedName>
        <fullName evidence="8">Acetyl-CoA C-acyltransferase</fullName>
        <ecNumber evidence="8">2.3.1.16</ecNumber>
    </submittedName>
</protein>
<organism evidence="8">
    <name type="scientific">Mycobacterium sp. (strain MCS)</name>
    <dbReference type="NCBI Taxonomy" id="164756"/>
    <lineage>
        <taxon>Bacteria</taxon>
        <taxon>Bacillati</taxon>
        <taxon>Actinomycetota</taxon>
        <taxon>Actinomycetes</taxon>
        <taxon>Mycobacteriales</taxon>
        <taxon>Mycobacteriaceae</taxon>
        <taxon>Mycobacterium</taxon>
    </lineage>
</organism>
<evidence type="ECO:0000256" key="5">
    <source>
        <dbReference type="RuleBase" id="RU003557"/>
    </source>
</evidence>
<dbReference type="InterPro" id="IPR002155">
    <property type="entry name" value="Thiolase"/>
</dbReference>
<sequence>MRETVIVEAVRTPVGKRNGGLSGMHAADLSAVVLNELVLRAGIEPDVVDDVIWGCVSQVGDQSSNIGRFAVLAAGWPEHIPGTTVNRACGSSQQALDFAVHAVMSGQQDIVVAGGVEVMSRVPLGSARATGMPYGPKVLERYRDFSFNQGISAELIAEKWGFSRTRLDEYSARSHELAAKAQDAKAFDAQIVPVFTGEDTAPVVADEGVRRGTSVEKLAGLKPAFRDDGVIHAGNSSQISDGAAALLVMTADNAVQLGLTPIVRYRAGAVAGADPVLMLTGPIPATEKVLHKAGVGIDEIGVFEVNEAFAPVPLAWLADTGAAEERLNPLGGAIALGHPLGASGAVLMTRMVHHMRDNGIRYGLQTMCEGGGTANATLVELIA</sequence>
<dbReference type="InterPro" id="IPR020617">
    <property type="entry name" value="Thiolase_C"/>
</dbReference>
<dbReference type="PANTHER" id="PTHR43365:SF1">
    <property type="entry name" value="ACETYL-COA C-ACYLTRANSFERASE"/>
    <property type="match status" value="1"/>
</dbReference>
<keyword evidence="3 5" id="KW-0012">Acyltransferase</keyword>
<evidence type="ECO:0000259" key="6">
    <source>
        <dbReference type="Pfam" id="PF00108"/>
    </source>
</evidence>
<dbReference type="InterPro" id="IPR016039">
    <property type="entry name" value="Thiolase-like"/>
</dbReference>
<dbReference type="PROSITE" id="PS00737">
    <property type="entry name" value="THIOLASE_2"/>
    <property type="match status" value="1"/>
</dbReference>
<dbReference type="Pfam" id="PF00108">
    <property type="entry name" value="Thiolase_N"/>
    <property type="match status" value="1"/>
</dbReference>
<dbReference type="EMBL" id="CP000384">
    <property type="protein sequence ID" value="ABG09847.1"/>
    <property type="molecule type" value="Genomic_DNA"/>
</dbReference>
<dbReference type="Gene3D" id="3.40.47.10">
    <property type="match status" value="2"/>
</dbReference>
<keyword evidence="2 5" id="KW-0808">Transferase</keyword>
<evidence type="ECO:0000313" key="8">
    <source>
        <dbReference type="EMBL" id="ABG09847.1"/>
    </source>
</evidence>
<dbReference type="InterPro" id="IPR020613">
    <property type="entry name" value="Thiolase_CS"/>
</dbReference>
<dbReference type="Pfam" id="PF02803">
    <property type="entry name" value="Thiolase_C"/>
    <property type="match status" value="1"/>
</dbReference>
<accession>A0A5Q5BN54</accession>
<gene>
    <name evidence="8" type="ordered locus">Mmcs_3741</name>
</gene>
<feature type="active site" description="Proton acceptor" evidence="4">
    <location>
        <position position="338"/>
    </location>
</feature>
<dbReference type="CDD" id="cd00751">
    <property type="entry name" value="thiolase"/>
    <property type="match status" value="1"/>
</dbReference>
<dbReference type="EC" id="2.3.1.16" evidence="8"/>